<dbReference type="PANTHER" id="PTHR33678">
    <property type="entry name" value="BLL1576 PROTEIN"/>
    <property type="match status" value="1"/>
</dbReference>
<proteinExistence type="predicted"/>
<gene>
    <name evidence="2" type="ORF">BJP37_27405</name>
</gene>
<dbReference type="InterPro" id="IPR052344">
    <property type="entry name" value="Transposase-related"/>
</dbReference>
<sequence length="111" mass="12847">MQLTLETWWSVAGAEAGKLLRSLKQKASQWWYFLDHPQVPPDNNLAERSLRLAVTKRKVSGGSRSLERFEQTANLLTVVQTCRFQKRSVMDFLTFGHATRTSKLLWLNRVI</sequence>
<dbReference type="Pfam" id="PF03050">
    <property type="entry name" value="DDE_Tnp_IS66"/>
    <property type="match status" value="1"/>
</dbReference>
<comment type="caution">
    <text evidence="2">The sequence shown here is derived from an EMBL/GenBank/DDBJ whole genome shotgun (WGS) entry which is preliminary data.</text>
</comment>
<evidence type="ECO:0000259" key="1">
    <source>
        <dbReference type="Pfam" id="PF03050"/>
    </source>
</evidence>
<dbReference type="PANTHER" id="PTHR33678:SF2">
    <property type="match status" value="1"/>
</dbReference>
<name>A0A1U7NC58_9CYAN</name>
<evidence type="ECO:0000313" key="3">
    <source>
        <dbReference type="Proteomes" id="UP000186657"/>
    </source>
</evidence>
<reference evidence="2 3" key="1">
    <citation type="submission" date="2016-10" db="EMBL/GenBank/DDBJ databases">
        <title>Comparative genomics uncovers the prolific and rare metabolic potential of the cyanobacterial genus Moorea.</title>
        <authorList>
            <person name="Leao T."/>
            <person name="Castelao G."/>
            <person name="Korobeynikov A."/>
            <person name="Monroe E.A."/>
            <person name="Podell S."/>
            <person name="Glukhov E."/>
            <person name="Allen E."/>
            <person name="Gerwick W.H."/>
            <person name="Gerwick L."/>
        </authorList>
    </citation>
    <scope>NUCLEOTIDE SEQUENCE [LARGE SCALE GENOMIC DNA]</scope>
    <source>
        <strain evidence="2 3">PNG5-198</strain>
    </source>
</reference>
<dbReference type="AlphaFoldDB" id="A0A1U7NC58"/>
<keyword evidence="3" id="KW-1185">Reference proteome</keyword>
<dbReference type="EMBL" id="MKZS01000001">
    <property type="protein sequence ID" value="OLT63525.1"/>
    <property type="molecule type" value="Genomic_DNA"/>
</dbReference>
<evidence type="ECO:0000313" key="2">
    <source>
        <dbReference type="EMBL" id="OLT63525.1"/>
    </source>
</evidence>
<organism evidence="2 3">
    <name type="scientific">Moorena bouillonii PNG</name>
    <dbReference type="NCBI Taxonomy" id="568701"/>
    <lineage>
        <taxon>Bacteria</taxon>
        <taxon>Bacillati</taxon>
        <taxon>Cyanobacteriota</taxon>
        <taxon>Cyanophyceae</taxon>
        <taxon>Coleofasciculales</taxon>
        <taxon>Coleofasciculaceae</taxon>
        <taxon>Moorena</taxon>
    </lineage>
</organism>
<accession>A0A1U7NC58</accession>
<protein>
    <recommendedName>
        <fullName evidence="1">Transposase IS66 central domain-containing protein</fullName>
    </recommendedName>
</protein>
<dbReference type="Proteomes" id="UP000186657">
    <property type="component" value="Unassembled WGS sequence"/>
</dbReference>
<feature type="domain" description="Transposase IS66 central" evidence="1">
    <location>
        <begin position="12"/>
        <end position="67"/>
    </location>
</feature>
<dbReference type="InterPro" id="IPR004291">
    <property type="entry name" value="Transposase_IS66_central"/>
</dbReference>